<gene>
    <name evidence="1" type="ORF">A0H81_08751</name>
</gene>
<evidence type="ECO:0000313" key="1">
    <source>
        <dbReference type="EMBL" id="OBZ71743.1"/>
    </source>
</evidence>
<dbReference type="EMBL" id="LUGG01000011">
    <property type="protein sequence ID" value="OBZ71743.1"/>
    <property type="molecule type" value="Genomic_DNA"/>
</dbReference>
<organism evidence="1 2">
    <name type="scientific">Grifola frondosa</name>
    <name type="common">Maitake</name>
    <name type="synonym">Polyporus frondosus</name>
    <dbReference type="NCBI Taxonomy" id="5627"/>
    <lineage>
        <taxon>Eukaryota</taxon>
        <taxon>Fungi</taxon>
        <taxon>Dikarya</taxon>
        <taxon>Basidiomycota</taxon>
        <taxon>Agaricomycotina</taxon>
        <taxon>Agaricomycetes</taxon>
        <taxon>Polyporales</taxon>
        <taxon>Grifolaceae</taxon>
        <taxon>Grifola</taxon>
    </lineage>
</organism>
<proteinExistence type="predicted"/>
<dbReference type="AlphaFoldDB" id="A0A1C7M430"/>
<keyword evidence="2" id="KW-1185">Reference proteome</keyword>
<name>A0A1C7M430_GRIFR</name>
<sequence length="258" mass="28884">MAVLSRTRTQECPTVLSSSSSFTEHSVSGLPRAFQVCCRRREYITSHRRSRLGKFVAPAKPFTACLLEDITALLSHLHPDTTDLKIIVSGGSYGTAPAQMIFGAPFDIFPYGRHIIALRLLKFILQWKLRTVDRAEAFLRSLMFDKMDTKEREAFAEWRSRSGIAEGQFEREMAEGMVRSVSKTWEGPFAIADVLHSDWGFSPATLDEAHAKPVLIAVSDADRIGKTYPKACIKRYEGGHLAAAWKSDDLWAEALAFV</sequence>
<dbReference type="OrthoDB" id="294702at2759"/>
<evidence type="ECO:0000313" key="2">
    <source>
        <dbReference type="Proteomes" id="UP000092993"/>
    </source>
</evidence>
<evidence type="ECO:0008006" key="3">
    <source>
        <dbReference type="Google" id="ProtNLM"/>
    </source>
</evidence>
<protein>
    <recommendedName>
        <fullName evidence="3">AB hydrolase-1 domain-containing protein</fullName>
    </recommendedName>
</protein>
<dbReference type="InterPro" id="IPR029058">
    <property type="entry name" value="AB_hydrolase_fold"/>
</dbReference>
<dbReference type="Proteomes" id="UP000092993">
    <property type="component" value="Unassembled WGS sequence"/>
</dbReference>
<dbReference type="SUPFAM" id="SSF53474">
    <property type="entry name" value="alpha/beta-Hydrolases"/>
    <property type="match status" value="1"/>
</dbReference>
<reference evidence="1 2" key="1">
    <citation type="submission" date="2016-03" db="EMBL/GenBank/DDBJ databases">
        <title>Whole genome sequencing of Grifola frondosa 9006-11.</title>
        <authorList>
            <person name="Min B."/>
            <person name="Park H."/>
            <person name="Kim J.-G."/>
            <person name="Cho H."/>
            <person name="Oh Y.-L."/>
            <person name="Kong W.-S."/>
            <person name="Choi I.-G."/>
        </authorList>
    </citation>
    <scope>NUCLEOTIDE SEQUENCE [LARGE SCALE GENOMIC DNA]</scope>
    <source>
        <strain evidence="1 2">9006-11</strain>
    </source>
</reference>
<comment type="caution">
    <text evidence="1">The sequence shown here is derived from an EMBL/GenBank/DDBJ whole genome shotgun (WGS) entry which is preliminary data.</text>
</comment>
<dbReference type="Gene3D" id="3.40.50.1820">
    <property type="entry name" value="alpha/beta hydrolase"/>
    <property type="match status" value="1"/>
</dbReference>
<accession>A0A1C7M430</accession>